<dbReference type="Pfam" id="PF07687">
    <property type="entry name" value="M20_dimer"/>
    <property type="match status" value="1"/>
</dbReference>
<keyword evidence="2" id="KW-0464">Manganese</keyword>
<dbReference type="EMBL" id="LT985188">
    <property type="protein sequence ID" value="SPD87047.1"/>
    <property type="molecule type" value="Genomic_DNA"/>
</dbReference>
<sequence>MTSAWPNSTALALLTELLAGIDDMLPQAQALRRAIHADPYVGGDEQPTTDLLAAAVGQPTTAIAETGFWTRLGPAGASVAVRTELDALPIAEETGVEWAARNGAMHACGHDVHMAAVWALLKAAERVDLPIGMLGIFQPREECQPSGAPEVLASGVLESQDVRSVIGAHVQPRVPAGLVSSGIGGVNAAADAFDIVVRGHGGHGAYPHVTIDPVPILASIASGLYELVGRLVDPTHAALISIGRIEAGATHNIIPDSAMLQGIIRTMEESDRRLLHAEVRRFAEHTAAARGARAEVTLLRGDPVLANDHDLVVRLDPLLHAARLPVAELPFRSLGADDFSHFGQRLPIVMMFVGTGEEADTRHNIGLHHAKFLPGEHTIRTVAAALAAGYVAGAHLAGAI</sequence>
<dbReference type="Gene3D" id="3.30.70.360">
    <property type="match status" value="1"/>
</dbReference>
<evidence type="ECO:0000313" key="4">
    <source>
        <dbReference type="EMBL" id="SPD87047.1"/>
    </source>
</evidence>
<feature type="binding site" evidence="2">
    <location>
        <position position="169"/>
    </location>
    <ligand>
        <name>Mn(2+)</name>
        <dbReference type="ChEBI" id="CHEBI:29035"/>
        <label>2</label>
    </ligand>
</feature>
<dbReference type="Pfam" id="PF01546">
    <property type="entry name" value="Peptidase_M20"/>
    <property type="match status" value="1"/>
</dbReference>
<dbReference type="SUPFAM" id="SSF55031">
    <property type="entry name" value="Bacterial exopeptidase dimerisation domain"/>
    <property type="match status" value="1"/>
</dbReference>
<dbReference type="RefSeq" id="WP_105185866.1">
    <property type="nucleotide sequence ID" value="NZ_BAAAGO010000017.1"/>
</dbReference>
<feature type="binding site" evidence="2">
    <location>
        <position position="110"/>
    </location>
    <ligand>
        <name>Mn(2+)</name>
        <dbReference type="ChEBI" id="CHEBI:29035"/>
        <label>2</label>
    </ligand>
</feature>
<comment type="cofactor">
    <cofactor evidence="2">
        <name>Mn(2+)</name>
        <dbReference type="ChEBI" id="CHEBI:29035"/>
    </cofactor>
    <text evidence="2">The Mn(2+) ion enhances activity.</text>
</comment>
<dbReference type="FunFam" id="3.30.70.360:FF:000001">
    <property type="entry name" value="N-acetyldiaminopimelate deacetylase"/>
    <property type="match status" value="1"/>
</dbReference>
<feature type="binding site" evidence="2">
    <location>
        <position position="108"/>
    </location>
    <ligand>
        <name>Mn(2+)</name>
        <dbReference type="ChEBI" id="CHEBI:29035"/>
        <label>2</label>
    </ligand>
</feature>
<feature type="binding site" evidence="2">
    <location>
        <position position="368"/>
    </location>
    <ligand>
        <name>Mn(2+)</name>
        <dbReference type="ChEBI" id="CHEBI:29035"/>
        <label>2</label>
    </ligand>
</feature>
<organism evidence="4 5">
    <name type="scientific">Micropruina glycogenica</name>
    <dbReference type="NCBI Taxonomy" id="75385"/>
    <lineage>
        <taxon>Bacteria</taxon>
        <taxon>Bacillati</taxon>
        <taxon>Actinomycetota</taxon>
        <taxon>Actinomycetes</taxon>
        <taxon>Propionibacteriales</taxon>
        <taxon>Nocardioidaceae</taxon>
        <taxon>Micropruina</taxon>
    </lineage>
</organism>
<keyword evidence="5" id="KW-1185">Reference proteome</keyword>
<evidence type="ECO:0000256" key="2">
    <source>
        <dbReference type="PIRSR" id="PIRSR005962-1"/>
    </source>
</evidence>
<dbReference type="InterPro" id="IPR011650">
    <property type="entry name" value="Peptidase_M20_dimer"/>
</dbReference>
<feature type="domain" description="Peptidase M20 dimerisation" evidence="3">
    <location>
        <begin position="193"/>
        <end position="287"/>
    </location>
</feature>
<protein>
    <recommendedName>
        <fullName evidence="3">Peptidase M20 dimerisation domain-containing protein</fullName>
    </recommendedName>
</protein>
<dbReference type="InterPro" id="IPR017439">
    <property type="entry name" value="Amidohydrolase"/>
</dbReference>
<reference evidence="4 5" key="1">
    <citation type="submission" date="2018-02" db="EMBL/GenBank/DDBJ databases">
        <authorList>
            <person name="Cohen D.B."/>
            <person name="Kent A.D."/>
        </authorList>
    </citation>
    <scope>NUCLEOTIDE SEQUENCE [LARGE SCALE GENOMIC DNA]</scope>
    <source>
        <strain evidence="4">1</strain>
    </source>
</reference>
<dbReference type="PIRSF" id="PIRSF005962">
    <property type="entry name" value="Pept_M20D_amidohydro"/>
    <property type="match status" value="1"/>
</dbReference>
<evidence type="ECO:0000313" key="5">
    <source>
        <dbReference type="Proteomes" id="UP000238164"/>
    </source>
</evidence>
<dbReference type="GO" id="GO:0046872">
    <property type="term" value="F:metal ion binding"/>
    <property type="evidence" value="ECO:0007669"/>
    <property type="project" value="UniProtKB-KW"/>
</dbReference>
<dbReference type="OrthoDB" id="9777385at2"/>
<evidence type="ECO:0000259" key="3">
    <source>
        <dbReference type="Pfam" id="PF07687"/>
    </source>
</evidence>
<name>A0A2N9JHX9_9ACTN</name>
<dbReference type="PANTHER" id="PTHR11014">
    <property type="entry name" value="PEPTIDASE M20 FAMILY MEMBER"/>
    <property type="match status" value="1"/>
</dbReference>
<dbReference type="AlphaFoldDB" id="A0A2N9JHX9"/>
<dbReference type="SUPFAM" id="SSF53187">
    <property type="entry name" value="Zn-dependent exopeptidases"/>
    <property type="match status" value="1"/>
</dbReference>
<dbReference type="GO" id="GO:0050118">
    <property type="term" value="F:N-acetyldiaminopimelate deacetylase activity"/>
    <property type="evidence" value="ECO:0007669"/>
    <property type="project" value="UniProtKB-ARBA"/>
</dbReference>
<dbReference type="KEGG" id="mgg:MPLG2_2017"/>
<keyword evidence="1" id="KW-0378">Hydrolase</keyword>
<dbReference type="InterPro" id="IPR002933">
    <property type="entry name" value="Peptidase_M20"/>
</dbReference>
<accession>A0A2N9JHX9</accession>
<gene>
    <name evidence="4" type="ORF">MPLG2_2017</name>
</gene>
<dbReference type="Gene3D" id="3.40.630.10">
    <property type="entry name" value="Zn peptidases"/>
    <property type="match status" value="1"/>
</dbReference>
<dbReference type="Proteomes" id="UP000238164">
    <property type="component" value="Chromosome 1"/>
</dbReference>
<dbReference type="PANTHER" id="PTHR11014:SF63">
    <property type="entry name" value="METALLOPEPTIDASE, PUTATIVE (AFU_ORTHOLOGUE AFUA_6G09600)-RELATED"/>
    <property type="match status" value="1"/>
</dbReference>
<dbReference type="NCBIfam" id="TIGR01891">
    <property type="entry name" value="amidohydrolases"/>
    <property type="match status" value="1"/>
</dbReference>
<dbReference type="GO" id="GO:0019877">
    <property type="term" value="P:diaminopimelate biosynthetic process"/>
    <property type="evidence" value="ECO:0007669"/>
    <property type="project" value="UniProtKB-ARBA"/>
</dbReference>
<evidence type="ECO:0000256" key="1">
    <source>
        <dbReference type="ARBA" id="ARBA00022801"/>
    </source>
</evidence>
<dbReference type="InterPro" id="IPR036264">
    <property type="entry name" value="Bact_exopeptidase_dim_dom"/>
</dbReference>
<feature type="binding site" evidence="2">
    <location>
        <position position="142"/>
    </location>
    <ligand>
        <name>Mn(2+)</name>
        <dbReference type="ChEBI" id="CHEBI:29035"/>
        <label>2</label>
    </ligand>
</feature>
<keyword evidence="2" id="KW-0479">Metal-binding</keyword>
<proteinExistence type="predicted"/>